<proteinExistence type="predicted"/>
<accession>A0A0T9KL05</accession>
<reference evidence="1 2" key="1">
    <citation type="submission" date="2015-03" db="EMBL/GenBank/DDBJ databases">
        <authorList>
            <person name="Murphy D."/>
        </authorList>
    </citation>
    <scope>NUCLEOTIDE SEQUENCE [LARGE SCALE GENOMIC DNA]</scope>
    <source>
        <strain evidence="1 2">FCF326</strain>
    </source>
</reference>
<evidence type="ECO:0000313" key="2">
    <source>
        <dbReference type="Proteomes" id="UP000045824"/>
    </source>
</evidence>
<evidence type="ECO:0000313" key="1">
    <source>
        <dbReference type="EMBL" id="CNE09765.1"/>
    </source>
</evidence>
<organism evidence="1 2">
    <name type="scientific">Yersinia kristensenii</name>
    <dbReference type="NCBI Taxonomy" id="28152"/>
    <lineage>
        <taxon>Bacteria</taxon>
        <taxon>Pseudomonadati</taxon>
        <taxon>Pseudomonadota</taxon>
        <taxon>Gammaproteobacteria</taxon>
        <taxon>Enterobacterales</taxon>
        <taxon>Yersiniaceae</taxon>
        <taxon>Yersinia</taxon>
    </lineage>
</organism>
<protein>
    <submittedName>
        <fullName evidence="1">Uncharacterized protein</fullName>
    </submittedName>
</protein>
<dbReference type="EMBL" id="CPYI01000001">
    <property type="protein sequence ID" value="CNE09765.1"/>
    <property type="molecule type" value="Genomic_DNA"/>
</dbReference>
<dbReference type="AlphaFoldDB" id="A0A0T9KL05"/>
<sequence>MLTEFHFDEDFLAAGDINGPNANIINGILLDFWIERGCLLYPESSFEEYREWISTIKPKYSMKWLAALTTGRVRNLDVDYKKISSFQNIHQVESLYLQTGMDLILVPNEFNSLGVDDTVDIAQGNNLEISKINGILNSKTYLRSLELCDRGTKVGDDINKIWSEQFKKTAKNSKIITIIDRYLGVNLIEDINKKRTAVDIFVDFLAQENKKFSLTIYTAGDQKGSDIYEQINNNLRKKMTGSNRYQKALSNLVISSCHDDDFKKFSHDRFICFDNIAYEIGKGMDIFRDVKMFSSTISIKPKMKSNFNYSYNELAKRRIWTERY</sequence>
<dbReference type="Proteomes" id="UP000045824">
    <property type="component" value="Unassembled WGS sequence"/>
</dbReference>
<name>A0A0T9KL05_YERKR</name>
<dbReference type="RefSeq" id="WP_144416904.1">
    <property type="nucleotide sequence ID" value="NZ_CAWMAB010000001.1"/>
</dbReference>
<gene>
    <name evidence="1" type="ORF">ERS008491_00412</name>
</gene>